<dbReference type="PRINTS" id="PR00080">
    <property type="entry name" value="SDRFAMILY"/>
</dbReference>
<protein>
    <submittedName>
        <fullName evidence="4">SDR family NAD(P)-dependent oxidoreductase</fullName>
        <ecNumber evidence="4">1.1.1.-</ecNumber>
    </submittedName>
</protein>
<dbReference type="InterPro" id="IPR057326">
    <property type="entry name" value="KR_dom"/>
</dbReference>
<dbReference type="PRINTS" id="PR00081">
    <property type="entry name" value="GDHRDH"/>
</dbReference>
<dbReference type="Proteomes" id="UP001596302">
    <property type="component" value="Unassembled WGS sequence"/>
</dbReference>
<gene>
    <name evidence="4" type="ORF">ACFQE5_06005</name>
</gene>
<dbReference type="Pfam" id="PF13561">
    <property type="entry name" value="adh_short_C2"/>
    <property type="match status" value="1"/>
</dbReference>
<dbReference type="SMART" id="SM00822">
    <property type="entry name" value="PKS_KR"/>
    <property type="match status" value="1"/>
</dbReference>
<feature type="domain" description="Ketoreductase" evidence="3">
    <location>
        <begin position="3"/>
        <end position="179"/>
    </location>
</feature>
<evidence type="ECO:0000313" key="4">
    <source>
        <dbReference type="EMBL" id="MFC5993766.1"/>
    </source>
</evidence>
<evidence type="ECO:0000259" key="3">
    <source>
        <dbReference type="SMART" id="SM00822"/>
    </source>
</evidence>
<reference evidence="5" key="1">
    <citation type="journal article" date="2019" name="Int. J. Syst. Evol. Microbiol.">
        <title>The Global Catalogue of Microorganisms (GCM) 10K type strain sequencing project: providing services to taxonomists for standard genome sequencing and annotation.</title>
        <authorList>
            <consortium name="The Broad Institute Genomics Platform"/>
            <consortium name="The Broad Institute Genome Sequencing Center for Infectious Disease"/>
            <person name="Wu L."/>
            <person name="Ma J."/>
        </authorList>
    </citation>
    <scope>NUCLEOTIDE SEQUENCE [LARGE SCALE GENOMIC DNA]</scope>
    <source>
        <strain evidence="5">CCM 8391</strain>
    </source>
</reference>
<sequence length="243" mass="25563">MTRKVIVTGGAGTIGRAICQRLLRSGLEPVAADLADAGSEQPHSAEEAPWTAFVDMDVTSRASIEAAVAKALKPGEQLAGLVNCAGVLRDSFLGELSEDNLDLMFQVNIAGMARVVEVTAPRIRDHGSIVNIGSLTGHFGRFEGASVYGATKAGIAAYTRYLASELAPRKIRVNNVAPGVIRAPMSPSMARVSGGEDASAQHAMLKRIGEPEEVAEVVEFFLSDRSSFVTAQTLLVDGGVVAW</sequence>
<proteinExistence type="inferred from homology"/>
<dbReference type="Gene3D" id="3.40.50.720">
    <property type="entry name" value="NAD(P)-binding Rossmann-like Domain"/>
    <property type="match status" value="1"/>
</dbReference>
<accession>A0ABW1IZ89</accession>
<dbReference type="InterPro" id="IPR036291">
    <property type="entry name" value="NAD(P)-bd_dom_sf"/>
</dbReference>
<keyword evidence="5" id="KW-1185">Reference proteome</keyword>
<dbReference type="EC" id="1.1.1.-" evidence="4"/>
<evidence type="ECO:0000313" key="5">
    <source>
        <dbReference type="Proteomes" id="UP001596302"/>
    </source>
</evidence>
<dbReference type="SUPFAM" id="SSF51735">
    <property type="entry name" value="NAD(P)-binding Rossmann-fold domains"/>
    <property type="match status" value="1"/>
</dbReference>
<evidence type="ECO:0000256" key="2">
    <source>
        <dbReference type="ARBA" id="ARBA00023002"/>
    </source>
</evidence>
<name>A0ABW1IZ89_9PSEU</name>
<dbReference type="EMBL" id="JBHSQW010000011">
    <property type="protein sequence ID" value="MFC5993766.1"/>
    <property type="molecule type" value="Genomic_DNA"/>
</dbReference>
<keyword evidence="2 4" id="KW-0560">Oxidoreductase</keyword>
<dbReference type="GO" id="GO:0016491">
    <property type="term" value="F:oxidoreductase activity"/>
    <property type="evidence" value="ECO:0007669"/>
    <property type="project" value="UniProtKB-KW"/>
</dbReference>
<dbReference type="RefSeq" id="WP_379583677.1">
    <property type="nucleotide sequence ID" value="NZ_JBHSQW010000011.1"/>
</dbReference>
<comment type="similarity">
    <text evidence="1">Belongs to the short-chain dehydrogenases/reductases (SDR) family.</text>
</comment>
<comment type="caution">
    <text evidence="4">The sequence shown here is derived from an EMBL/GenBank/DDBJ whole genome shotgun (WGS) entry which is preliminary data.</text>
</comment>
<dbReference type="PANTHER" id="PTHR42760:SF133">
    <property type="entry name" value="3-OXOACYL-[ACYL-CARRIER-PROTEIN] REDUCTASE"/>
    <property type="match status" value="1"/>
</dbReference>
<dbReference type="PANTHER" id="PTHR42760">
    <property type="entry name" value="SHORT-CHAIN DEHYDROGENASES/REDUCTASES FAMILY MEMBER"/>
    <property type="match status" value="1"/>
</dbReference>
<organism evidence="4 5">
    <name type="scientific">Pseudonocardia hispaniensis</name>
    <dbReference type="NCBI Taxonomy" id="904933"/>
    <lineage>
        <taxon>Bacteria</taxon>
        <taxon>Bacillati</taxon>
        <taxon>Actinomycetota</taxon>
        <taxon>Actinomycetes</taxon>
        <taxon>Pseudonocardiales</taxon>
        <taxon>Pseudonocardiaceae</taxon>
        <taxon>Pseudonocardia</taxon>
    </lineage>
</organism>
<dbReference type="InterPro" id="IPR002347">
    <property type="entry name" value="SDR_fam"/>
</dbReference>
<evidence type="ECO:0000256" key="1">
    <source>
        <dbReference type="ARBA" id="ARBA00006484"/>
    </source>
</evidence>
<dbReference type="CDD" id="cd05233">
    <property type="entry name" value="SDR_c"/>
    <property type="match status" value="1"/>
</dbReference>